<reference evidence="3" key="1">
    <citation type="journal article" date="2021" name="PeerJ">
        <title>Extensive microbial diversity within the chicken gut microbiome revealed by metagenomics and culture.</title>
        <authorList>
            <person name="Gilroy R."/>
            <person name="Ravi A."/>
            <person name="Getino M."/>
            <person name="Pursley I."/>
            <person name="Horton D.L."/>
            <person name="Alikhan N.F."/>
            <person name="Baker D."/>
            <person name="Gharbi K."/>
            <person name="Hall N."/>
            <person name="Watson M."/>
            <person name="Adriaenssens E.M."/>
            <person name="Foster-Nyarko E."/>
            <person name="Jarju S."/>
            <person name="Secka A."/>
            <person name="Antonio M."/>
            <person name="Oren A."/>
            <person name="Chaudhuri R.R."/>
            <person name="La Ragione R."/>
            <person name="Hildebrand F."/>
            <person name="Pallen M.J."/>
        </authorList>
    </citation>
    <scope>NUCLEOTIDE SEQUENCE</scope>
    <source>
        <strain evidence="3">CHK169-11906</strain>
    </source>
</reference>
<feature type="compositionally biased region" description="Pro residues" evidence="1">
    <location>
        <begin position="30"/>
        <end position="40"/>
    </location>
</feature>
<gene>
    <name evidence="3" type="ORF">H9779_03065</name>
</gene>
<organism evidence="3 4">
    <name type="scientific">Candidatus Alistipes avicola</name>
    <dbReference type="NCBI Taxonomy" id="2838432"/>
    <lineage>
        <taxon>Bacteria</taxon>
        <taxon>Pseudomonadati</taxon>
        <taxon>Bacteroidota</taxon>
        <taxon>Bacteroidia</taxon>
        <taxon>Bacteroidales</taxon>
        <taxon>Rikenellaceae</taxon>
        <taxon>Alistipes</taxon>
    </lineage>
</organism>
<feature type="chain" id="PRO_5038459706" description="Lipocalin-like domain-containing protein" evidence="2">
    <location>
        <begin position="23"/>
        <end position="538"/>
    </location>
</feature>
<keyword evidence="2" id="KW-0732">Signal</keyword>
<comment type="caution">
    <text evidence="3">The sequence shown here is derived from an EMBL/GenBank/DDBJ whole genome shotgun (WGS) entry which is preliminary data.</text>
</comment>
<feature type="compositionally biased region" description="Polar residues" evidence="1">
    <location>
        <begin position="516"/>
        <end position="528"/>
    </location>
</feature>
<evidence type="ECO:0000313" key="3">
    <source>
        <dbReference type="EMBL" id="HJA98566.1"/>
    </source>
</evidence>
<name>A0A9D2IDH1_9BACT</name>
<proteinExistence type="predicted"/>
<feature type="signal peptide" evidence="2">
    <location>
        <begin position="1"/>
        <end position="22"/>
    </location>
</feature>
<feature type="region of interest" description="Disordered" evidence="1">
    <location>
        <begin position="516"/>
        <end position="538"/>
    </location>
</feature>
<feature type="region of interest" description="Disordered" evidence="1">
    <location>
        <begin position="22"/>
        <end position="41"/>
    </location>
</feature>
<dbReference type="Proteomes" id="UP000824259">
    <property type="component" value="Unassembled WGS sequence"/>
</dbReference>
<evidence type="ECO:0008006" key="5">
    <source>
        <dbReference type="Google" id="ProtNLM"/>
    </source>
</evidence>
<evidence type="ECO:0000313" key="4">
    <source>
        <dbReference type="Proteomes" id="UP000824259"/>
    </source>
</evidence>
<dbReference type="EMBL" id="DWYR01000009">
    <property type="protein sequence ID" value="HJA98566.1"/>
    <property type="molecule type" value="Genomic_DNA"/>
</dbReference>
<protein>
    <recommendedName>
        <fullName evidence="5">Lipocalin-like domain-containing protein</fullName>
    </recommendedName>
</protein>
<evidence type="ECO:0000256" key="1">
    <source>
        <dbReference type="SAM" id="MobiDB-lite"/>
    </source>
</evidence>
<evidence type="ECO:0000256" key="2">
    <source>
        <dbReference type="SAM" id="SignalP"/>
    </source>
</evidence>
<reference evidence="3" key="2">
    <citation type="submission" date="2021-04" db="EMBL/GenBank/DDBJ databases">
        <authorList>
            <person name="Gilroy R."/>
        </authorList>
    </citation>
    <scope>NUCLEOTIDE SEQUENCE</scope>
    <source>
        <strain evidence="3">CHK169-11906</strain>
    </source>
</reference>
<dbReference type="AlphaFoldDB" id="A0A9D2IDH1"/>
<accession>A0A9D2IDH1</accession>
<dbReference type="PROSITE" id="PS51257">
    <property type="entry name" value="PROKAR_LIPOPROTEIN"/>
    <property type="match status" value="1"/>
</dbReference>
<sequence>MKKFYHTALLLGSILALSGACNNDNGTEPTPGPQPDPTPDPVQEWGIEMINTTKVLYYGDRKTPGIYNYFFGLCDSEFIQDEQGDDAAPEGGKLVFFDLYSSVGAESFETAELPEGTYTLTEGGQPGTLDPYYTRLQVWQNGKQVSVDFSAGSLEVTNSAKGKLLKAEFTLTDGETLKCYYEGALTFGDPDEGSDEGIPPITEPVDAEFVWGGGIYYGDEYGTGTDRFEISFTQTPVNAEGIMTGAGHNIVLSLYAEPNEAFIALPAGTYQVAGTYAPGTIEPGEFVLSYIGSICAKVDDAGNAVAISPITGGSITVYETSGWSYDIEFNLKTDQGIDIKGRYNGEIELEDQSTPAQESNTTLTGDYKLNLEGATATLTYYGDFYENGTANWILSIEKEQGDAIDIELITAPSSQTALPLPEGGQYNMSVDYGIGVVKGESSPFGMLGTWYIDLSTLDADGYIYGYAAAIEGNIKLSEENGIYNISFEFVDDLYNLFYGQWSGTIPEAENQSGMMQLSTAKTPRQASRFSLAERPARR</sequence>